<dbReference type="AlphaFoldDB" id="A0A934SM23"/>
<feature type="domain" description="Barstar (barnase inhibitor)" evidence="2">
    <location>
        <begin position="2"/>
        <end position="72"/>
    </location>
</feature>
<comment type="caution">
    <text evidence="3">The sequence shown here is derived from an EMBL/GenBank/DDBJ whole genome shotgun (WGS) entry which is preliminary data.</text>
</comment>
<dbReference type="Gene3D" id="3.30.370.10">
    <property type="entry name" value="Barstar-like"/>
    <property type="match status" value="1"/>
</dbReference>
<reference evidence="3" key="1">
    <citation type="submission" date="2021-01" db="EMBL/GenBank/DDBJ databases">
        <title>Paracoccus amoyensis sp. nov., isolated from the surface seawater along the coast of Xiamen Island, China.</title>
        <authorList>
            <person name="Lyu L."/>
        </authorList>
    </citation>
    <scope>NUCLEOTIDE SEQUENCE</scope>
    <source>
        <strain evidence="3">MJ17</strain>
    </source>
</reference>
<dbReference type="InterPro" id="IPR035905">
    <property type="entry name" value="Barstar-like_sf"/>
</dbReference>
<accession>A0A934SM23</accession>
<dbReference type="Proteomes" id="UP000640485">
    <property type="component" value="Unassembled WGS sequence"/>
</dbReference>
<gene>
    <name evidence="3" type="ORF">JJJ17_12945</name>
</gene>
<dbReference type="EMBL" id="JAEPRQ010000004">
    <property type="protein sequence ID" value="MBK4216838.1"/>
    <property type="molecule type" value="Genomic_DNA"/>
</dbReference>
<dbReference type="Pfam" id="PF01337">
    <property type="entry name" value="Barstar"/>
    <property type="match status" value="1"/>
</dbReference>
<proteinExistence type="inferred from homology"/>
<evidence type="ECO:0000259" key="2">
    <source>
        <dbReference type="Pfam" id="PF01337"/>
    </source>
</evidence>
<comment type="similarity">
    <text evidence="1">Belongs to the barstar family.</text>
</comment>
<evidence type="ECO:0000256" key="1">
    <source>
        <dbReference type="ARBA" id="ARBA00006845"/>
    </source>
</evidence>
<dbReference type="RefSeq" id="WP_200687124.1">
    <property type="nucleotide sequence ID" value="NZ_JAEPRQ010000004.1"/>
</dbReference>
<sequence>MITLTIDGDRITDIPSFYDEINRVFMADEDWALGESLDALNDMLYGSFGAATAEQPLIWVWKNIAQSREVLGVETTRAWYADKLAQPGRFNVRQIKRDLALLESGEGPTYFEIVLEVIADHPRIRLVDERGQAVALPATSG</sequence>
<evidence type="ECO:0000313" key="4">
    <source>
        <dbReference type="Proteomes" id="UP000640485"/>
    </source>
</evidence>
<dbReference type="InterPro" id="IPR000468">
    <property type="entry name" value="Barstar"/>
</dbReference>
<evidence type="ECO:0000313" key="3">
    <source>
        <dbReference type="EMBL" id="MBK4216838.1"/>
    </source>
</evidence>
<keyword evidence="4" id="KW-1185">Reference proteome</keyword>
<name>A0A934SM23_9RHOB</name>
<protein>
    <submittedName>
        <fullName evidence="3">Barstar family protein</fullName>
    </submittedName>
</protein>
<organism evidence="3 4">
    <name type="scientific">Paracoccus caeni</name>
    <dbReference type="NCBI Taxonomy" id="657651"/>
    <lineage>
        <taxon>Bacteria</taxon>
        <taxon>Pseudomonadati</taxon>
        <taxon>Pseudomonadota</taxon>
        <taxon>Alphaproteobacteria</taxon>
        <taxon>Rhodobacterales</taxon>
        <taxon>Paracoccaceae</taxon>
        <taxon>Paracoccus</taxon>
    </lineage>
</organism>
<dbReference type="SUPFAM" id="SSF52038">
    <property type="entry name" value="Barstar-related"/>
    <property type="match status" value="1"/>
</dbReference>